<feature type="compositionally biased region" description="Low complexity" evidence="1">
    <location>
        <begin position="1063"/>
        <end position="1084"/>
    </location>
</feature>
<feature type="region of interest" description="Disordered" evidence="1">
    <location>
        <begin position="569"/>
        <end position="709"/>
    </location>
</feature>
<feature type="compositionally biased region" description="Low complexity" evidence="1">
    <location>
        <begin position="420"/>
        <end position="434"/>
    </location>
</feature>
<proteinExistence type="predicted"/>
<feature type="compositionally biased region" description="Polar residues" evidence="1">
    <location>
        <begin position="288"/>
        <end position="297"/>
    </location>
</feature>
<feature type="compositionally biased region" description="Polar residues" evidence="1">
    <location>
        <begin position="979"/>
        <end position="1016"/>
    </location>
</feature>
<sequence length="1123" mass="123058">MPPRRKHPNPPAPAAAPAPSKPKKYESTPVPKQLTFPPRHKTVRTYGPRRSLPAELETTTTTGNHDETTPASGKRATRRSMRQATLTQIDYVRSFSGSGEEMEGVGGLRDEVEDEEEDEDGDVDMVGETKAETETVTTTARVTTRKTSERRSKRRKTTGDVPVEPKLERKGSSFKTQTLTQFLPEVFGGEREELRLDDEDDDDEPVKGEDDEAGNMSAQPLGNRNTRRAKAAPPKRGKGKIKADPDPATDLPQTPSKRIRDVYEVPSSQPTPLTPFNGYSPIPPQRSPLAQKSQNFENAPRLPTGDTTEMASPTITTTTTTSKLPRTLVIQDSYSMGGDSSPVLPSSSLPAVAATPTHPRSRPQTQSQRQPLSEIPVASLELGVGSTPPDETQSARRKRMFVEIPDSDDDLESVGSTPLAARSVRSVRSARQASMVQRTPVRRGLERVQEGEGLGIAADPGSAGPGKVGESRGSMVAETPASGRSDKENETPRIEVLEDSEEEGNEGEGDEPGTPTPRLDRRSQAASRTSQVSPNTASQFWTASAEDAGRSSAPAMRELAVLEEVPVIAEPEVSSSPRISQFHGSMGASAGRSRRSTPQLDSEETASEAEDEGPQVVDLTDETPRRTSQVADKGKHRATPEVSTESSTDGMPGTPTPVVRKVVQIEEPQPSIDEEMCKETPRRPRRLPRSSPLYPRQTQPRSQRYSQRFESQRVSLDVIRSLGPQTDRSDILISMDPDIVEEILDGKRDHEFRTYRFPPQVSRCWIYETDPVNEIRYMVTVGPAQEPGQIPNNTGVGNAEFNAGTSGFLFAHELRQVYVLNNPIPREDMEDNDLGDGPPLRYRYVPPAVVGDMMGNLNRAWFVEGEEEENHPMTVSQELEEQIRSDIIHSTQRPGTRMEVFEEDEEDDIIPASQSPLKHRQVQQNPAPAGPTRSSQRFHGQPGHAETVTTTEAVLSRPASQPKQLHRQQQPRRNKTPVRPSQATTASNLSSSPERHTMMTTKPSSPASATMLSKSSHVSRHGLAKHQSGNMDDESEEETEDSLGLRLPTTGGGGTGGEKRQEQSSASESAAATVGESMLPSSMLLPPDSLLLEEVGMAPPPVEVWDSEDEREQKRMIGDGWRV</sequence>
<feature type="compositionally biased region" description="Polar residues" evidence="1">
    <location>
        <begin position="913"/>
        <end position="938"/>
    </location>
</feature>
<evidence type="ECO:0000313" key="2">
    <source>
        <dbReference type="EMBL" id="KAL1836665.1"/>
    </source>
</evidence>
<feature type="compositionally biased region" description="Acidic residues" evidence="1">
    <location>
        <begin position="195"/>
        <end position="213"/>
    </location>
</feature>
<feature type="compositionally biased region" description="Acidic residues" evidence="1">
    <location>
        <begin position="1031"/>
        <end position="1041"/>
    </location>
</feature>
<feature type="compositionally biased region" description="Polar residues" evidence="1">
    <location>
        <begin position="697"/>
        <end position="709"/>
    </location>
</feature>
<feature type="compositionally biased region" description="Basic residues" evidence="1">
    <location>
        <begin position="225"/>
        <end position="240"/>
    </location>
</feature>
<feature type="compositionally biased region" description="Acidic residues" evidence="1">
    <location>
        <begin position="111"/>
        <end position="125"/>
    </location>
</feature>
<name>A0ABR3V4X0_HUMIN</name>
<organism evidence="2 3">
    <name type="scientific">Humicola insolens</name>
    <name type="common">Soft-rot fungus</name>
    <dbReference type="NCBI Taxonomy" id="85995"/>
    <lineage>
        <taxon>Eukaryota</taxon>
        <taxon>Fungi</taxon>
        <taxon>Dikarya</taxon>
        <taxon>Ascomycota</taxon>
        <taxon>Pezizomycotina</taxon>
        <taxon>Sordariomycetes</taxon>
        <taxon>Sordariomycetidae</taxon>
        <taxon>Sordariales</taxon>
        <taxon>Chaetomiaceae</taxon>
        <taxon>Mycothermus</taxon>
    </lineage>
</organism>
<feature type="compositionally biased region" description="Acidic residues" evidence="1">
    <location>
        <begin position="497"/>
        <end position="511"/>
    </location>
</feature>
<feature type="compositionally biased region" description="Polar residues" evidence="1">
    <location>
        <begin position="573"/>
        <end position="583"/>
    </location>
</feature>
<feature type="compositionally biased region" description="Basic and acidic residues" evidence="1">
    <location>
        <begin position="484"/>
        <end position="496"/>
    </location>
</feature>
<feature type="compositionally biased region" description="Basic residues" evidence="1">
    <location>
        <begin position="964"/>
        <end position="976"/>
    </location>
</feature>
<reference evidence="2 3" key="1">
    <citation type="journal article" date="2024" name="Commun. Biol.">
        <title>Comparative genomic analysis of thermophilic fungi reveals convergent evolutionary adaptations and gene losses.</title>
        <authorList>
            <person name="Steindorff A.S."/>
            <person name="Aguilar-Pontes M.V."/>
            <person name="Robinson A.J."/>
            <person name="Andreopoulos B."/>
            <person name="LaButti K."/>
            <person name="Kuo A."/>
            <person name="Mondo S."/>
            <person name="Riley R."/>
            <person name="Otillar R."/>
            <person name="Haridas S."/>
            <person name="Lipzen A."/>
            <person name="Grimwood J."/>
            <person name="Schmutz J."/>
            <person name="Clum A."/>
            <person name="Reid I.D."/>
            <person name="Moisan M.C."/>
            <person name="Butler G."/>
            <person name="Nguyen T.T.M."/>
            <person name="Dewar K."/>
            <person name="Conant G."/>
            <person name="Drula E."/>
            <person name="Henrissat B."/>
            <person name="Hansel C."/>
            <person name="Singer S."/>
            <person name="Hutchinson M.I."/>
            <person name="de Vries R.P."/>
            <person name="Natvig D.O."/>
            <person name="Powell A.J."/>
            <person name="Tsang A."/>
            <person name="Grigoriev I.V."/>
        </authorList>
    </citation>
    <scope>NUCLEOTIDE SEQUENCE [LARGE SCALE GENOMIC DNA]</scope>
    <source>
        <strain evidence="2 3">CBS 620.91</strain>
    </source>
</reference>
<gene>
    <name evidence="2" type="ORF">VTJ49DRAFT_4805</name>
</gene>
<feature type="compositionally biased region" description="Pro residues" evidence="1">
    <location>
        <begin position="9"/>
        <end position="20"/>
    </location>
</feature>
<keyword evidence="3" id="KW-1185">Reference proteome</keyword>
<dbReference type="EMBL" id="JAZGSY010000381">
    <property type="protein sequence ID" value="KAL1836665.1"/>
    <property type="molecule type" value="Genomic_DNA"/>
</dbReference>
<feature type="compositionally biased region" description="Acidic residues" evidence="1">
    <location>
        <begin position="601"/>
        <end position="613"/>
    </location>
</feature>
<feature type="compositionally biased region" description="Low complexity" evidence="1">
    <location>
        <begin position="340"/>
        <end position="373"/>
    </location>
</feature>
<evidence type="ECO:0000256" key="1">
    <source>
        <dbReference type="SAM" id="MobiDB-lite"/>
    </source>
</evidence>
<comment type="caution">
    <text evidence="2">The sequence shown here is derived from an EMBL/GenBank/DDBJ whole genome shotgun (WGS) entry which is preliminary data.</text>
</comment>
<feature type="compositionally biased region" description="Low complexity" evidence="1">
    <location>
        <begin position="307"/>
        <end position="321"/>
    </location>
</feature>
<evidence type="ECO:0000313" key="3">
    <source>
        <dbReference type="Proteomes" id="UP001583172"/>
    </source>
</evidence>
<protein>
    <submittedName>
        <fullName evidence="2">Uncharacterized protein</fullName>
    </submittedName>
</protein>
<feature type="compositionally biased region" description="Polar residues" evidence="1">
    <location>
        <begin position="947"/>
        <end position="963"/>
    </location>
</feature>
<feature type="compositionally biased region" description="Polar residues" evidence="1">
    <location>
        <begin position="524"/>
        <end position="542"/>
    </location>
</feature>
<accession>A0ABR3V4X0</accession>
<feature type="region of interest" description="Disordered" evidence="1">
    <location>
        <begin position="1101"/>
        <end position="1123"/>
    </location>
</feature>
<feature type="region of interest" description="Disordered" evidence="1">
    <location>
        <begin position="913"/>
        <end position="1084"/>
    </location>
</feature>
<feature type="region of interest" description="Disordered" evidence="1">
    <location>
        <begin position="1"/>
        <end position="552"/>
    </location>
</feature>
<feature type="compositionally biased region" description="Basic and acidic residues" evidence="1">
    <location>
        <begin position="1111"/>
        <end position="1123"/>
    </location>
</feature>
<dbReference type="Proteomes" id="UP001583172">
    <property type="component" value="Unassembled WGS sequence"/>
</dbReference>